<evidence type="ECO:0000259" key="1">
    <source>
        <dbReference type="Pfam" id="PF01636"/>
    </source>
</evidence>
<accession>H6CBB3</accession>
<dbReference type="Pfam" id="PF01636">
    <property type="entry name" value="APH"/>
    <property type="match status" value="1"/>
</dbReference>
<evidence type="ECO:0000313" key="2">
    <source>
        <dbReference type="EMBL" id="EHY61060.1"/>
    </source>
</evidence>
<dbReference type="GeneID" id="20313639"/>
<protein>
    <recommendedName>
        <fullName evidence="1">Aminoglycoside phosphotransferase domain-containing protein</fullName>
    </recommendedName>
</protein>
<dbReference type="STRING" id="858893.H6CBB3"/>
<dbReference type="Gene3D" id="3.30.200.20">
    <property type="entry name" value="Phosphorylase Kinase, domain 1"/>
    <property type="match status" value="1"/>
</dbReference>
<dbReference type="InterPro" id="IPR051678">
    <property type="entry name" value="AGP_Transferase"/>
</dbReference>
<reference evidence="2" key="1">
    <citation type="submission" date="2011-07" db="EMBL/GenBank/DDBJ databases">
        <title>The Genome Sequence of Exophiala (Wangiella) dermatitidis NIH/UT8656.</title>
        <authorList>
            <consortium name="The Broad Institute Genome Sequencing Platform"/>
            <person name="Cuomo C."/>
            <person name="Wang Z."/>
            <person name="Hunicke-Smith S."/>
            <person name="Szanislo P.J."/>
            <person name="Earl A."/>
            <person name="Young S.K."/>
            <person name="Zeng Q."/>
            <person name="Gargeya S."/>
            <person name="Fitzgerald M."/>
            <person name="Haas B."/>
            <person name="Abouelleil A."/>
            <person name="Alvarado L."/>
            <person name="Arachchi H.M."/>
            <person name="Berlin A."/>
            <person name="Brown A."/>
            <person name="Chapman S.B."/>
            <person name="Chen Z."/>
            <person name="Dunbar C."/>
            <person name="Freedman E."/>
            <person name="Gearin G."/>
            <person name="Gellesch M."/>
            <person name="Goldberg J."/>
            <person name="Griggs A."/>
            <person name="Gujja S."/>
            <person name="Heiman D."/>
            <person name="Howarth C."/>
            <person name="Larson L."/>
            <person name="Lui A."/>
            <person name="MacDonald P.J.P."/>
            <person name="Montmayeur A."/>
            <person name="Murphy C."/>
            <person name="Neiman D."/>
            <person name="Pearson M."/>
            <person name="Priest M."/>
            <person name="Roberts A."/>
            <person name="Saif S."/>
            <person name="Shea T."/>
            <person name="Shenoy N."/>
            <person name="Sisk P."/>
            <person name="Stolte C."/>
            <person name="Sykes S."/>
            <person name="Wortman J."/>
            <person name="Nusbaum C."/>
            <person name="Birren B."/>
        </authorList>
    </citation>
    <scope>NUCLEOTIDE SEQUENCE</scope>
    <source>
        <strain evidence="2">NIH/UT8656</strain>
    </source>
</reference>
<dbReference type="HOGENOM" id="CLU_053876_0_0_1"/>
<dbReference type="EMBL" id="JH226137">
    <property type="protein sequence ID" value="EHY61060.1"/>
    <property type="molecule type" value="Genomic_DNA"/>
</dbReference>
<keyword evidence="3" id="KW-1185">Reference proteome</keyword>
<proteinExistence type="predicted"/>
<dbReference type="InterPro" id="IPR002575">
    <property type="entry name" value="Aminoglycoside_PTrfase"/>
</dbReference>
<dbReference type="PANTHER" id="PTHR21310:SF37">
    <property type="entry name" value="AMINOGLYCOSIDE PHOSPHOTRANSFERASE DOMAIN-CONTAINING PROTEIN"/>
    <property type="match status" value="1"/>
</dbReference>
<sequence>MKPINPTVNEDRPALLGSTSWDGADAYEAGGEFHQRATAFFAAVKWDQLVSLSSRLRGGIPCTLGEKFSMGHSNMVRRILFEDGTSWVARLRLPRLRAAVGGRETLDEAETLKVEVASMKFLQTKTCIPIPKIYGYSVDAKNEVGAPYILMDYINGSVATELRMAKNCDVGLFGTFHQDRKFREQMARIQVTLSSFEFDRIGSLYQDEITSEFFIGPDAETGKGPWMSSMDYYADLASHALQDCVANAGADVQTSWSFAVPVLFKHLISLYGHDITSEGPFKLTNRDFGAHNLLVNNDFEMIGVIDLDGVLAAPIDMVAQYPQLSGLAREPPGHIETRPLAIDRIARTTPKLEEYKNFVETTEAQLDPKEKGKPTIANLLLSDAASIVQGLLCYAGHQKFVNDKWMEAYCKLLRKISCPQDSRL</sequence>
<gene>
    <name evidence="2" type="ORF">HMPREF1120_09000</name>
</gene>
<dbReference type="SUPFAM" id="SSF56112">
    <property type="entry name" value="Protein kinase-like (PK-like)"/>
    <property type="match status" value="1"/>
</dbReference>
<name>H6CBB3_EXODN</name>
<feature type="domain" description="Aminoglycoside phosphotransferase" evidence="1">
    <location>
        <begin position="67"/>
        <end position="310"/>
    </location>
</feature>
<dbReference type="Proteomes" id="UP000007304">
    <property type="component" value="Unassembled WGS sequence"/>
</dbReference>
<evidence type="ECO:0000313" key="3">
    <source>
        <dbReference type="Proteomes" id="UP000007304"/>
    </source>
</evidence>
<dbReference type="PANTHER" id="PTHR21310">
    <property type="entry name" value="AMINOGLYCOSIDE PHOSPHOTRANSFERASE-RELATED-RELATED"/>
    <property type="match status" value="1"/>
</dbReference>
<dbReference type="eggNOG" id="ENOG502STUU">
    <property type="taxonomic scope" value="Eukaryota"/>
</dbReference>
<dbReference type="InParanoid" id="H6CBB3"/>
<dbReference type="VEuPathDB" id="FungiDB:HMPREF1120_09000"/>
<organism evidence="2 3">
    <name type="scientific">Exophiala dermatitidis (strain ATCC 34100 / CBS 525.76 / NIH/UT8656)</name>
    <name type="common">Black yeast</name>
    <name type="synonym">Wangiella dermatitidis</name>
    <dbReference type="NCBI Taxonomy" id="858893"/>
    <lineage>
        <taxon>Eukaryota</taxon>
        <taxon>Fungi</taxon>
        <taxon>Dikarya</taxon>
        <taxon>Ascomycota</taxon>
        <taxon>Pezizomycotina</taxon>
        <taxon>Eurotiomycetes</taxon>
        <taxon>Chaetothyriomycetidae</taxon>
        <taxon>Chaetothyriales</taxon>
        <taxon>Herpotrichiellaceae</taxon>
        <taxon>Exophiala</taxon>
    </lineage>
</organism>
<dbReference type="RefSeq" id="XP_009161521.1">
    <property type="nucleotide sequence ID" value="XM_009163273.1"/>
</dbReference>
<dbReference type="InterPro" id="IPR011009">
    <property type="entry name" value="Kinase-like_dom_sf"/>
</dbReference>
<dbReference type="OMA" id="ISIKCAQ"/>
<dbReference type="AlphaFoldDB" id="H6CBB3"/>